<dbReference type="Proteomes" id="UP000662857">
    <property type="component" value="Chromosome"/>
</dbReference>
<dbReference type="Gene3D" id="2.160.20.80">
    <property type="entry name" value="E3 ubiquitin-protein ligase SopA"/>
    <property type="match status" value="1"/>
</dbReference>
<keyword evidence="3" id="KW-1185">Reference proteome</keyword>
<dbReference type="Pfam" id="PF12867">
    <property type="entry name" value="DinB_2"/>
    <property type="match status" value="1"/>
</dbReference>
<dbReference type="RefSeq" id="WP_239677565.1">
    <property type="nucleotide sequence ID" value="NZ_CP070499.1"/>
</dbReference>
<accession>A0A895YJ42</accession>
<dbReference type="SUPFAM" id="SSF109854">
    <property type="entry name" value="DinB/YfiT-like putative metalloenzymes"/>
    <property type="match status" value="1"/>
</dbReference>
<sequence length="266" mass="30774">MTEFRERGFTDARFEHVDFEGSAFTKVRLNRATMRSVDFTGSELRAALFQDCRLRGVEMINVEISGALQNVVVNGVDIAPLVEAELNRRTPERAKMRPTDADGFRQAWAILERRWQETLARARTFPEAALHRGIDDEWSFIQTLRHLNFASAAWVGRMVRGDPAPWNQWDLPWDEAPGWDGIPWDRDAEPSLDEVLVVRRERQAMVRDVLTALTDEQLAETVSRTEPGWPRVESFPLRDCLQIVLNEEWEHRLYAERDLTELAKGD</sequence>
<organism evidence="2 3">
    <name type="scientific">Natronosporangium hydrolyticum</name>
    <dbReference type="NCBI Taxonomy" id="2811111"/>
    <lineage>
        <taxon>Bacteria</taxon>
        <taxon>Bacillati</taxon>
        <taxon>Actinomycetota</taxon>
        <taxon>Actinomycetes</taxon>
        <taxon>Micromonosporales</taxon>
        <taxon>Micromonosporaceae</taxon>
        <taxon>Natronosporangium</taxon>
    </lineage>
</organism>
<dbReference type="SUPFAM" id="SSF141571">
    <property type="entry name" value="Pentapeptide repeat-like"/>
    <property type="match status" value="1"/>
</dbReference>
<feature type="domain" description="DinB-like" evidence="1">
    <location>
        <begin position="111"/>
        <end position="254"/>
    </location>
</feature>
<evidence type="ECO:0000313" key="3">
    <source>
        <dbReference type="Proteomes" id="UP000662857"/>
    </source>
</evidence>
<gene>
    <name evidence="2" type="ORF">JQS43_03210</name>
</gene>
<dbReference type="Pfam" id="PF13599">
    <property type="entry name" value="Pentapeptide_4"/>
    <property type="match status" value="1"/>
</dbReference>
<evidence type="ECO:0000313" key="2">
    <source>
        <dbReference type="EMBL" id="QSB15383.1"/>
    </source>
</evidence>
<name>A0A895YJ42_9ACTN</name>
<dbReference type="InterPro" id="IPR001646">
    <property type="entry name" value="5peptide_repeat"/>
</dbReference>
<dbReference type="KEGG" id="nhy:JQS43_03210"/>
<dbReference type="Gene3D" id="1.20.120.450">
    <property type="entry name" value="dinb family like domain"/>
    <property type="match status" value="1"/>
</dbReference>
<dbReference type="InterPro" id="IPR034660">
    <property type="entry name" value="DinB/YfiT-like"/>
</dbReference>
<dbReference type="EMBL" id="CP070499">
    <property type="protein sequence ID" value="QSB15383.1"/>
    <property type="molecule type" value="Genomic_DNA"/>
</dbReference>
<dbReference type="AlphaFoldDB" id="A0A895YJ42"/>
<protein>
    <submittedName>
        <fullName evidence="2">DinB family protein</fullName>
    </submittedName>
</protein>
<evidence type="ECO:0000259" key="1">
    <source>
        <dbReference type="Pfam" id="PF12867"/>
    </source>
</evidence>
<reference evidence="2" key="1">
    <citation type="submission" date="2021-02" db="EMBL/GenBank/DDBJ databases">
        <title>Natrosporangium hydrolyticum gen. nov., sp. nov, a haloalkaliphilic actinobacterium from a soda solonchak soil.</title>
        <authorList>
            <person name="Sorokin D.Y."/>
            <person name="Khijniak T.V."/>
            <person name="Zakharycheva A.P."/>
            <person name="Boueva O.V."/>
            <person name="Ariskina E.V."/>
            <person name="Hahnke R.L."/>
            <person name="Bunk B."/>
            <person name="Sproer C."/>
            <person name="Schumann P."/>
            <person name="Evtushenko L.I."/>
            <person name="Kublanov I.V."/>
        </authorList>
    </citation>
    <scope>NUCLEOTIDE SEQUENCE</scope>
    <source>
        <strain evidence="2">DSM 106523</strain>
    </source>
</reference>
<dbReference type="InterPro" id="IPR024775">
    <property type="entry name" value="DinB-like"/>
</dbReference>
<proteinExistence type="predicted"/>